<dbReference type="Pfam" id="PF10026">
    <property type="entry name" value="DUF2268"/>
    <property type="match status" value="1"/>
</dbReference>
<dbReference type="EMBL" id="CP095071">
    <property type="protein sequence ID" value="UOQ87352.1"/>
    <property type="molecule type" value="Genomic_DNA"/>
</dbReference>
<reference evidence="2 3" key="1">
    <citation type="submission" date="2022-04" db="EMBL/GenBank/DDBJ databases">
        <title>Gracilibacillus sp. isolated from saltern.</title>
        <authorList>
            <person name="Won M."/>
            <person name="Lee C.-M."/>
            <person name="Woen H.-Y."/>
            <person name="Kwon S.-W."/>
        </authorList>
    </citation>
    <scope>NUCLEOTIDE SEQUENCE [LARGE SCALE GENOMIC DNA]</scope>
    <source>
        <strain evidence="2 3">SSPM10-3</strain>
    </source>
</reference>
<dbReference type="InterPro" id="IPR018728">
    <property type="entry name" value="DUF2268"/>
</dbReference>
<feature type="domain" description="DUF2268" evidence="1">
    <location>
        <begin position="78"/>
        <end position="267"/>
    </location>
</feature>
<evidence type="ECO:0000313" key="2">
    <source>
        <dbReference type="EMBL" id="UOQ87352.1"/>
    </source>
</evidence>
<proteinExistence type="predicted"/>
<evidence type="ECO:0000313" key="3">
    <source>
        <dbReference type="Proteomes" id="UP000831537"/>
    </source>
</evidence>
<gene>
    <name evidence="2" type="ORF">MUN87_10890</name>
</gene>
<dbReference type="Proteomes" id="UP000831537">
    <property type="component" value="Chromosome"/>
</dbReference>
<dbReference type="RefSeq" id="WP_244747790.1">
    <property type="nucleotide sequence ID" value="NZ_CP095071.1"/>
</dbReference>
<accession>A0ABY4GW68</accession>
<sequence>MTIHPTTKWIDTFIEKKEAKSKKEAFRLQQSMISKYLGDSFPAVESSAIHQHLLQHGLFAADISQEDWQEWKQQSYEQAVNKMYQKCKQSWKGPDTDIFIFPSNESIPELKEWFNGNAGLSFPDKLFLFLQKGAAKREVAALVIHEYSHICRLQRFPKPEQDYTLEDAIMLEGIAEWLVRKMVGPSYGNKRVTTVSDKELARLWKKWIEPNQQVTRGNAKHDIIMYGLRGAPKNLGYMIGFNVVHRFMKSKKCTATALLHTNNKKILNEVSFLSTEN</sequence>
<organism evidence="2 3">
    <name type="scientific">Gracilibacillus salinarum</name>
    <dbReference type="NCBI Taxonomy" id="2932255"/>
    <lineage>
        <taxon>Bacteria</taxon>
        <taxon>Bacillati</taxon>
        <taxon>Bacillota</taxon>
        <taxon>Bacilli</taxon>
        <taxon>Bacillales</taxon>
        <taxon>Bacillaceae</taxon>
        <taxon>Gracilibacillus</taxon>
    </lineage>
</organism>
<keyword evidence="3" id="KW-1185">Reference proteome</keyword>
<evidence type="ECO:0000259" key="1">
    <source>
        <dbReference type="Pfam" id="PF10026"/>
    </source>
</evidence>
<protein>
    <submittedName>
        <fullName evidence="2">DUF2268 domain-containing protein</fullName>
    </submittedName>
</protein>
<name>A0ABY4GW68_9BACI</name>